<evidence type="ECO:0000256" key="4">
    <source>
        <dbReference type="ARBA" id="ARBA00023002"/>
    </source>
</evidence>
<dbReference type="PANTHER" id="PTHR10961:SF10">
    <property type="entry name" value="FAD DEPENDENT OXIDOREDUCTASE DOMAIN-CONTAINING PROTEIN"/>
    <property type="match status" value="1"/>
</dbReference>
<comment type="caution">
    <text evidence="6">The sequence shown here is derived from an EMBL/GenBank/DDBJ whole genome shotgun (WGS) entry which is preliminary data.</text>
</comment>
<dbReference type="InterPro" id="IPR036188">
    <property type="entry name" value="FAD/NAD-bd_sf"/>
</dbReference>
<evidence type="ECO:0000259" key="5">
    <source>
        <dbReference type="Pfam" id="PF01266"/>
    </source>
</evidence>
<dbReference type="AlphaFoldDB" id="A0A0D0KW62"/>
<dbReference type="Pfam" id="PF01266">
    <property type="entry name" value="DAO"/>
    <property type="match status" value="1"/>
</dbReference>
<dbReference type="GO" id="GO:0050660">
    <property type="term" value="F:flavin adenine dinucleotide binding"/>
    <property type="evidence" value="ECO:0007669"/>
    <property type="project" value="InterPro"/>
</dbReference>
<keyword evidence="2" id="KW-0285">Flavoprotein</keyword>
<evidence type="ECO:0000256" key="2">
    <source>
        <dbReference type="ARBA" id="ARBA00022630"/>
    </source>
</evidence>
<reference evidence="6 7" key="1">
    <citation type="submission" date="2014-12" db="EMBL/GenBank/DDBJ databases">
        <title>16Stimator: statistical estimation of ribosomal gene copy numbers from draft genome assemblies.</title>
        <authorList>
            <person name="Perisin M.A."/>
            <person name="Vetter M."/>
            <person name="Gilbert J.A."/>
            <person name="Bergelson J."/>
        </authorList>
    </citation>
    <scope>NUCLEOTIDE SEQUENCE [LARGE SCALE GENOMIC DNA]</scope>
    <source>
        <strain evidence="6 7">MEJ076</strain>
    </source>
</reference>
<evidence type="ECO:0000313" key="7">
    <source>
        <dbReference type="Proteomes" id="UP000035017"/>
    </source>
</evidence>
<dbReference type="Gene3D" id="3.50.50.60">
    <property type="entry name" value="FAD/NAD(P)-binding domain"/>
    <property type="match status" value="1"/>
</dbReference>
<comment type="cofactor">
    <cofactor evidence="1">
        <name>FAD</name>
        <dbReference type="ChEBI" id="CHEBI:57692"/>
    </cofactor>
</comment>
<dbReference type="EMBL" id="JXQV01000009">
    <property type="protein sequence ID" value="KIQ02669.1"/>
    <property type="molecule type" value="Genomic_DNA"/>
</dbReference>
<dbReference type="SUPFAM" id="SSF51905">
    <property type="entry name" value="FAD/NAD(P)-binding domain"/>
    <property type="match status" value="1"/>
</dbReference>
<evidence type="ECO:0000313" key="6">
    <source>
        <dbReference type="EMBL" id="KIQ02669.1"/>
    </source>
</evidence>
<keyword evidence="3" id="KW-0274">FAD</keyword>
<evidence type="ECO:0000256" key="3">
    <source>
        <dbReference type="ARBA" id="ARBA00022827"/>
    </source>
</evidence>
<protein>
    <submittedName>
        <fullName evidence="6">FAD-dependent oxidoreductase</fullName>
    </submittedName>
</protein>
<accession>A0A0D0KW62</accession>
<dbReference type="PANTHER" id="PTHR10961">
    <property type="entry name" value="PEROXISOMAL SARCOSINE OXIDASE"/>
    <property type="match status" value="1"/>
</dbReference>
<dbReference type="InterPro" id="IPR045170">
    <property type="entry name" value="MTOX"/>
</dbReference>
<dbReference type="InterPro" id="IPR006076">
    <property type="entry name" value="FAD-dep_OxRdtase"/>
</dbReference>
<dbReference type="Gene3D" id="3.30.9.10">
    <property type="entry name" value="D-Amino Acid Oxidase, subunit A, domain 2"/>
    <property type="match status" value="1"/>
</dbReference>
<keyword evidence="4" id="KW-0560">Oxidoreductase</keyword>
<sequence length="397" mass="42195">MATQFQYIVVGAGMMGASAARYLADGCDGVALIGPGEPHDIKNHKGVFASHYDAARITRTIDSNADWARLANRSIARYAEIERESGVEFYGEVGCLIVGKARGTGYSYIENVCAAADALSVKTEVLDDAALAQRFPYFSFEGGCEGVFERSNAGFVNPRELVRAQIAIGQKRGVTRIDDVVVSVAEDGGVATVTTASGVSYTAEKVLVAAGGFSIAEGLLPQPLEMVVCARTVAFFEIPETELGRYAGTPSLIYEPADASKHIYLLPPVQYPDGKFYLKIGGEPVDVPLTSDRDIRDWFRSGGNPGVRDDFSDIIEMLIPSIDRARISMAACVTSYPPSGFPAIGYTSSPNIAVLTGGCGASAKSCDEIGRLGAKLIVDGTIGDEGYDADFKPVFSM</sequence>
<name>A0A0D0KW62_AGRTU</name>
<dbReference type="Proteomes" id="UP000035017">
    <property type="component" value="Unassembled WGS sequence"/>
</dbReference>
<dbReference type="OrthoDB" id="4443251at2"/>
<feature type="domain" description="FAD dependent oxidoreductase" evidence="5">
    <location>
        <begin position="7"/>
        <end position="375"/>
    </location>
</feature>
<proteinExistence type="predicted"/>
<evidence type="ECO:0000256" key="1">
    <source>
        <dbReference type="ARBA" id="ARBA00001974"/>
    </source>
</evidence>
<organism evidence="6 7">
    <name type="scientific">Agrobacterium tumefaciens</name>
    <dbReference type="NCBI Taxonomy" id="358"/>
    <lineage>
        <taxon>Bacteria</taxon>
        <taxon>Pseudomonadati</taxon>
        <taxon>Pseudomonadota</taxon>
        <taxon>Alphaproteobacteria</taxon>
        <taxon>Hyphomicrobiales</taxon>
        <taxon>Rhizobiaceae</taxon>
        <taxon>Rhizobium/Agrobacterium group</taxon>
        <taxon>Agrobacterium</taxon>
        <taxon>Agrobacterium tumefaciens complex</taxon>
    </lineage>
</organism>
<dbReference type="GO" id="GO:0008115">
    <property type="term" value="F:sarcosine oxidase activity"/>
    <property type="evidence" value="ECO:0007669"/>
    <property type="project" value="TreeGrafter"/>
</dbReference>
<dbReference type="SUPFAM" id="SSF54373">
    <property type="entry name" value="FAD-linked reductases, C-terminal domain"/>
    <property type="match status" value="1"/>
</dbReference>
<gene>
    <name evidence="6" type="ORF">RU07_08575</name>
</gene>